<dbReference type="EMBL" id="SJPT01000003">
    <property type="protein sequence ID" value="TWU24112.1"/>
    <property type="molecule type" value="Genomic_DNA"/>
</dbReference>
<sequence length="58" mass="6817">MSRRYAFLADRIPLPESQNQNEPPQRGGDRGNRYRSEAYLTHAPLVNRPLRRETFFGI</sequence>
<comment type="caution">
    <text evidence="2">The sequence shown here is derived from an EMBL/GenBank/DDBJ whole genome shotgun (WGS) entry which is preliminary data.</text>
</comment>
<protein>
    <submittedName>
        <fullName evidence="2">Uncharacterized protein</fullName>
    </submittedName>
</protein>
<name>A0A5C6CIJ2_9BACT</name>
<dbReference type="Proteomes" id="UP000316304">
    <property type="component" value="Unassembled WGS sequence"/>
</dbReference>
<feature type="region of interest" description="Disordered" evidence="1">
    <location>
        <begin position="8"/>
        <end position="33"/>
    </location>
</feature>
<reference evidence="2 3" key="1">
    <citation type="submission" date="2019-02" db="EMBL/GenBank/DDBJ databases">
        <title>Deep-cultivation of Planctomycetes and their phenomic and genomic characterization uncovers novel biology.</title>
        <authorList>
            <person name="Wiegand S."/>
            <person name="Jogler M."/>
            <person name="Boedeker C."/>
            <person name="Pinto D."/>
            <person name="Vollmers J."/>
            <person name="Rivas-Marin E."/>
            <person name="Kohn T."/>
            <person name="Peeters S.H."/>
            <person name="Heuer A."/>
            <person name="Rast P."/>
            <person name="Oberbeckmann S."/>
            <person name="Bunk B."/>
            <person name="Jeske O."/>
            <person name="Meyerdierks A."/>
            <person name="Storesund J.E."/>
            <person name="Kallscheuer N."/>
            <person name="Luecker S."/>
            <person name="Lage O.M."/>
            <person name="Pohl T."/>
            <person name="Merkel B.J."/>
            <person name="Hornburger P."/>
            <person name="Mueller R.-W."/>
            <person name="Bruemmer F."/>
            <person name="Labrenz M."/>
            <person name="Spormann A.M."/>
            <person name="Op Den Camp H."/>
            <person name="Overmann J."/>
            <person name="Amann R."/>
            <person name="Jetten M.S.M."/>
            <person name="Mascher T."/>
            <person name="Medema M.H."/>
            <person name="Devos D.P."/>
            <person name="Kaster A.-K."/>
            <person name="Ovreas L."/>
            <person name="Rohde M."/>
            <person name="Galperin M.Y."/>
            <person name="Jogler C."/>
        </authorList>
    </citation>
    <scope>NUCLEOTIDE SEQUENCE [LARGE SCALE GENOMIC DNA]</scope>
    <source>
        <strain evidence="2 3">Pla52o</strain>
    </source>
</reference>
<organism evidence="2 3">
    <name type="scientific">Novipirellula galeiformis</name>
    <dbReference type="NCBI Taxonomy" id="2528004"/>
    <lineage>
        <taxon>Bacteria</taxon>
        <taxon>Pseudomonadati</taxon>
        <taxon>Planctomycetota</taxon>
        <taxon>Planctomycetia</taxon>
        <taxon>Pirellulales</taxon>
        <taxon>Pirellulaceae</taxon>
        <taxon>Novipirellula</taxon>
    </lineage>
</organism>
<gene>
    <name evidence="2" type="ORF">Pla52o_20360</name>
</gene>
<dbReference type="AlphaFoldDB" id="A0A5C6CIJ2"/>
<evidence type="ECO:0000256" key="1">
    <source>
        <dbReference type="SAM" id="MobiDB-lite"/>
    </source>
</evidence>
<keyword evidence="3" id="KW-1185">Reference proteome</keyword>
<proteinExistence type="predicted"/>
<accession>A0A5C6CIJ2</accession>
<evidence type="ECO:0000313" key="3">
    <source>
        <dbReference type="Proteomes" id="UP000316304"/>
    </source>
</evidence>
<evidence type="ECO:0000313" key="2">
    <source>
        <dbReference type="EMBL" id="TWU24112.1"/>
    </source>
</evidence>